<evidence type="ECO:0000256" key="1">
    <source>
        <dbReference type="SAM" id="Phobius"/>
    </source>
</evidence>
<keyword evidence="1" id="KW-0812">Transmembrane</keyword>
<gene>
    <name evidence="2" type="ORF">BpHYR1_019349</name>
</gene>
<dbReference type="Proteomes" id="UP000276133">
    <property type="component" value="Unassembled WGS sequence"/>
</dbReference>
<reference evidence="2 3" key="1">
    <citation type="journal article" date="2018" name="Sci. Rep.">
        <title>Genomic signatures of local adaptation to the degree of environmental predictability in rotifers.</title>
        <authorList>
            <person name="Franch-Gras L."/>
            <person name="Hahn C."/>
            <person name="Garcia-Roger E.M."/>
            <person name="Carmona M.J."/>
            <person name="Serra M."/>
            <person name="Gomez A."/>
        </authorList>
    </citation>
    <scope>NUCLEOTIDE SEQUENCE [LARGE SCALE GENOMIC DNA]</scope>
    <source>
        <strain evidence="2">HYR1</strain>
    </source>
</reference>
<sequence length="137" mass="16828">MIYNIKIRFFFRIDNLQIMVAFYLWPNQPKSSEISEIREKRDWLIYFLNLFYLLIYSLLTLSTYSLFLVRYRFKFFSSSFLNLRIEHNLLFLKVEEESKNKMRTTFFSSKFLKQIKNSKKKFTDLLVNIHNMSSNIE</sequence>
<name>A0A3M7P4F0_BRAPC</name>
<proteinExistence type="predicted"/>
<feature type="transmembrane region" description="Helical" evidence="1">
    <location>
        <begin position="45"/>
        <end position="69"/>
    </location>
</feature>
<keyword evidence="1" id="KW-1133">Transmembrane helix</keyword>
<dbReference type="AlphaFoldDB" id="A0A3M7P4F0"/>
<evidence type="ECO:0000313" key="3">
    <source>
        <dbReference type="Proteomes" id="UP000276133"/>
    </source>
</evidence>
<accession>A0A3M7P4F0</accession>
<dbReference type="EMBL" id="REGN01013715">
    <property type="protein sequence ID" value="RMZ93564.1"/>
    <property type="molecule type" value="Genomic_DNA"/>
</dbReference>
<keyword evidence="1" id="KW-0472">Membrane</keyword>
<organism evidence="2 3">
    <name type="scientific">Brachionus plicatilis</name>
    <name type="common">Marine rotifer</name>
    <name type="synonym">Brachionus muelleri</name>
    <dbReference type="NCBI Taxonomy" id="10195"/>
    <lineage>
        <taxon>Eukaryota</taxon>
        <taxon>Metazoa</taxon>
        <taxon>Spiralia</taxon>
        <taxon>Gnathifera</taxon>
        <taxon>Rotifera</taxon>
        <taxon>Eurotatoria</taxon>
        <taxon>Monogononta</taxon>
        <taxon>Pseudotrocha</taxon>
        <taxon>Ploima</taxon>
        <taxon>Brachionidae</taxon>
        <taxon>Brachionus</taxon>
    </lineage>
</organism>
<protein>
    <recommendedName>
        <fullName evidence="4">Transmembrane protein</fullName>
    </recommendedName>
</protein>
<evidence type="ECO:0000313" key="2">
    <source>
        <dbReference type="EMBL" id="RMZ93564.1"/>
    </source>
</evidence>
<keyword evidence="3" id="KW-1185">Reference proteome</keyword>
<evidence type="ECO:0008006" key="4">
    <source>
        <dbReference type="Google" id="ProtNLM"/>
    </source>
</evidence>
<comment type="caution">
    <text evidence="2">The sequence shown here is derived from an EMBL/GenBank/DDBJ whole genome shotgun (WGS) entry which is preliminary data.</text>
</comment>